<feature type="domain" description="M23ase beta-sheet core" evidence="2">
    <location>
        <begin position="301"/>
        <end position="395"/>
    </location>
</feature>
<evidence type="ECO:0000313" key="4">
    <source>
        <dbReference type="Proteomes" id="UP000034445"/>
    </source>
</evidence>
<dbReference type="PANTHER" id="PTHR21666:SF270">
    <property type="entry name" value="MUREIN HYDROLASE ACTIVATOR ENVC"/>
    <property type="match status" value="1"/>
</dbReference>
<dbReference type="InterPro" id="IPR016047">
    <property type="entry name" value="M23ase_b-sheet_dom"/>
</dbReference>
<dbReference type="AlphaFoldDB" id="A0A0G1XM15"/>
<dbReference type="InterPro" id="IPR050570">
    <property type="entry name" value="Cell_wall_metabolism_enzyme"/>
</dbReference>
<organism evidence="3 4">
    <name type="scientific">Candidatus Kaiserbacteria bacterium GW2011_GWC2_52_8b</name>
    <dbReference type="NCBI Taxonomy" id="1618676"/>
    <lineage>
        <taxon>Bacteria</taxon>
        <taxon>Candidatus Kaiseribacteriota</taxon>
    </lineage>
</organism>
<protein>
    <submittedName>
        <fullName evidence="3">Peptidase M23</fullName>
    </submittedName>
</protein>
<dbReference type="Gene3D" id="2.70.70.10">
    <property type="entry name" value="Glucose Permease (Domain IIA)"/>
    <property type="match status" value="1"/>
</dbReference>
<dbReference type="InterPro" id="IPR011055">
    <property type="entry name" value="Dup_hybrid_motif"/>
</dbReference>
<dbReference type="CDD" id="cd12797">
    <property type="entry name" value="M23_peptidase"/>
    <property type="match status" value="1"/>
</dbReference>
<dbReference type="SUPFAM" id="SSF51261">
    <property type="entry name" value="Duplicated hybrid motif"/>
    <property type="match status" value="1"/>
</dbReference>
<keyword evidence="1" id="KW-0175">Coiled coil</keyword>
<feature type="coiled-coil region" evidence="1">
    <location>
        <begin position="172"/>
        <end position="199"/>
    </location>
</feature>
<evidence type="ECO:0000256" key="1">
    <source>
        <dbReference type="SAM" id="Coils"/>
    </source>
</evidence>
<comment type="caution">
    <text evidence="3">The sequence shown here is derived from an EMBL/GenBank/DDBJ whole genome shotgun (WGS) entry which is preliminary data.</text>
</comment>
<accession>A0A0G1XM15</accession>
<dbReference type="GO" id="GO:0004222">
    <property type="term" value="F:metalloendopeptidase activity"/>
    <property type="evidence" value="ECO:0007669"/>
    <property type="project" value="TreeGrafter"/>
</dbReference>
<dbReference type="EMBL" id="LCRF01000003">
    <property type="protein sequence ID" value="KKW31946.1"/>
    <property type="molecule type" value="Genomic_DNA"/>
</dbReference>
<dbReference type="PANTHER" id="PTHR21666">
    <property type="entry name" value="PEPTIDASE-RELATED"/>
    <property type="match status" value="1"/>
</dbReference>
<dbReference type="Gene3D" id="6.10.250.3150">
    <property type="match status" value="1"/>
</dbReference>
<evidence type="ECO:0000313" key="3">
    <source>
        <dbReference type="EMBL" id="KKW31946.1"/>
    </source>
</evidence>
<gene>
    <name evidence="3" type="ORF">UY74_C0003G0019</name>
</gene>
<dbReference type="Pfam" id="PF01551">
    <property type="entry name" value="Peptidase_M23"/>
    <property type="match status" value="1"/>
</dbReference>
<sequence>MRGLTHTTALFLSICLFAIAIAVCTMPFIILAQTAAELQQQIDDHNSQIDMLNKEIDRYQTQLNQVSSKKQTLQNTVAQLDLQIKQTTSQVKLTKNKVNATQLEIQQLSQSISGKQESINLGEAGLAESIRRLNETETRPLIQSILSSGSISASWDDADSMIALQSAVKNNIDKLSDEKQSLADTKKATEAKKAELVRQQNKLVAQQGTLTVQKQAQSDLLAETKGLESNFQNILAQKKAAKESFEQALNNLKTKLQFVVDPSTITPAGKGVLQWPLDAVRITQYFGNTQFAAAGAYNGKGHNGIDIAASIGTPIKAALTGTIIGTGNTDSVRGCYSFGKWVMVQHGNGLSTLYAHLSQIGVSSGQTVATGELLGYSGETGYATGPHLHFGVYVTSATQILKLGEATNSKTPCAAATMPVTPLTGYLNPMNYL</sequence>
<proteinExistence type="predicted"/>
<feature type="coiled-coil region" evidence="1">
    <location>
        <begin position="35"/>
        <end position="111"/>
    </location>
</feature>
<name>A0A0G1XM15_9BACT</name>
<reference evidence="3 4" key="1">
    <citation type="journal article" date="2015" name="Nature">
        <title>rRNA introns, odd ribosomes, and small enigmatic genomes across a large radiation of phyla.</title>
        <authorList>
            <person name="Brown C.T."/>
            <person name="Hug L.A."/>
            <person name="Thomas B.C."/>
            <person name="Sharon I."/>
            <person name="Castelle C.J."/>
            <person name="Singh A."/>
            <person name="Wilkins M.J."/>
            <person name="Williams K.H."/>
            <person name="Banfield J.F."/>
        </authorList>
    </citation>
    <scope>NUCLEOTIDE SEQUENCE [LARGE SCALE GENOMIC DNA]</scope>
</reference>
<dbReference type="Proteomes" id="UP000034445">
    <property type="component" value="Unassembled WGS sequence"/>
</dbReference>
<evidence type="ECO:0000259" key="2">
    <source>
        <dbReference type="Pfam" id="PF01551"/>
    </source>
</evidence>
<dbReference type="PATRIC" id="fig|1618676.3.peg.97"/>